<evidence type="ECO:0000313" key="5">
    <source>
        <dbReference type="EMBL" id="KTB44539.1"/>
    </source>
</evidence>
<feature type="domain" description="Glycosyl transferase CAP10" evidence="4">
    <location>
        <begin position="540"/>
        <end position="753"/>
    </location>
</feature>
<dbReference type="PANTHER" id="PTHR12203">
    <property type="entry name" value="KDEL LYS-ASP-GLU-LEU CONTAINING - RELATED"/>
    <property type="match status" value="1"/>
</dbReference>
<evidence type="ECO:0000313" key="6">
    <source>
        <dbReference type="Proteomes" id="UP000054988"/>
    </source>
</evidence>
<accession>A0A0W0G7N3</accession>
<dbReference type="EMBL" id="LATX01000898">
    <property type="protein sequence ID" value="KTB44539.1"/>
    <property type="molecule type" value="Genomic_DNA"/>
</dbReference>
<dbReference type="Pfam" id="PF05686">
    <property type="entry name" value="Glyco_transf_90"/>
    <property type="match status" value="1"/>
</dbReference>
<dbReference type="PANTHER" id="PTHR12203:SF35">
    <property type="entry name" value="PROTEIN O-GLUCOSYLTRANSFERASE 1"/>
    <property type="match status" value="1"/>
</dbReference>
<evidence type="ECO:0000256" key="3">
    <source>
        <dbReference type="SAM" id="MobiDB-lite"/>
    </source>
</evidence>
<proteinExistence type="inferred from homology"/>
<gene>
    <name evidence="5" type="ORF">WG66_2889</name>
</gene>
<feature type="compositionally biased region" description="Basic residues" evidence="3">
    <location>
        <begin position="74"/>
        <end position="88"/>
    </location>
</feature>
<reference evidence="5 6" key="1">
    <citation type="submission" date="2015-12" db="EMBL/GenBank/DDBJ databases">
        <title>Draft genome sequence of Moniliophthora roreri, the causal agent of frosty pod rot of cacao.</title>
        <authorList>
            <person name="Aime M.C."/>
            <person name="Diaz-Valderrama J.R."/>
            <person name="Kijpornyongpan T."/>
            <person name="Phillips-Mora W."/>
        </authorList>
    </citation>
    <scope>NUCLEOTIDE SEQUENCE [LARGE SCALE GENOMIC DNA]</scope>
    <source>
        <strain evidence="5 6">MCA 2952</strain>
    </source>
</reference>
<sequence length="773" mass="89211">MSPSSPRDGMLRHTYRILYPRRLSRTTLTFLFVCTIILTAIRAGSWPTRTSHQVVAAAAVVKSTDSEEEVPRLKISRPRPHTSRRRKAYASTTWSSHSASLSRHTYHHDGLFEVNPLALSANNTHPVETLIHRSRLLWAQKLHRQSRTLLEAVEEYRRRYAREPPLGFNKWWAYVQEHNVQLPDEYDQIWRDVEAFWGFEARALRVAHESFSRKRKDGVYVIGKETWEENIKVFDNTTYHEDMTFGGRLLIQLLHNSGVEKHIPPFRIVVNPDDRPLIQKDWVLWNMAVQQARVGSVLPPLYMDPPPGKGWLSSCDPTSPAWYTRVDYTLHKKPALRGSPQTLIHTHTEAMDPCLNPHLFRQHGQFLSYDRGRGPNLPQYDYLDDEAIGWVGVISFSPTKLHSDMTAAIPLEWVEDSPDEQVPEGLELDWNSESATTDTSQPAWVVDESIIAEQWGIDMEFDDADVAQHVFGGIRRSLPLWEKRSTVSGEEKAAESIQILTKEAYRWALKGFDERLHWRGSNTGMWHGGEMEWELAHRIRMMDMLGVGVGIEGSTSIADELRQRVAVDIFPKAIVYPDKMKISGPDFEEKVDRVKWTNAMMDVSFSGTPTACAPAVCDELGRRYPWGEGVPREGVGRERKFLLDIDGNAWSSRFKRLISSGSVVFKSTVYPEWFTDRIQPWVHYVPVQIDLSDLWGTFAFFHGDPNGAHHHDEFAREIGNDAWEWSRSFWRREDMVAYNFRLLLEYARAMNDDRDTMFYSYDPKDEVVNDNVS</sequence>
<dbReference type="SMART" id="SM00672">
    <property type="entry name" value="CAP10"/>
    <property type="match status" value="1"/>
</dbReference>
<evidence type="ECO:0000259" key="4">
    <source>
        <dbReference type="SMART" id="SM00672"/>
    </source>
</evidence>
<protein>
    <recommendedName>
        <fullName evidence="4">Glycosyl transferase CAP10 domain-containing protein</fullName>
    </recommendedName>
</protein>
<organism evidence="5 6">
    <name type="scientific">Moniliophthora roreri</name>
    <name type="common">Frosty pod rot fungus</name>
    <name type="synonym">Monilia roreri</name>
    <dbReference type="NCBI Taxonomy" id="221103"/>
    <lineage>
        <taxon>Eukaryota</taxon>
        <taxon>Fungi</taxon>
        <taxon>Dikarya</taxon>
        <taxon>Basidiomycota</taxon>
        <taxon>Agaricomycotina</taxon>
        <taxon>Agaricomycetes</taxon>
        <taxon>Agaricomycetidae</taxon>
        <taxon>Agaricales</taxon>
        <taxon>Marasmiineae</taxon>
        <taxon>Marasmiaceae</taxon>
        <taxon>Moniliophthora</taxon>
    </lineage>
</organism>
<evidence type="ECO:0000256" key="1">
    <source>
        <dbReference type="ARBA" id="ARBA00010118"/>
    </source>
</evidence>
<dbReference type="Proteomes" id="UP000054988">
    <property type="component" value="Unassembled WGS sequence"/>
</dbReference>
<evidence type="ECO:0000256" key="2">
    <source>
        <dbReference type="ARBA" id="ARBA00022679"/>
    </source>
</evidence>
<dbReference type="InterPro" id="IPR006598">
    <property type="entry name" value="CAP10"/>
</dbReference>
<dbReference type="InterPro" id="IPR051091">
    <property type="entry name" value="O-Glucosyltr/Glycosyltrsf_90"/>
</dbReference>
<feature type="region of interest" description="Disordered" evidence="3">
    <location>
        <begin position="68"/>
        <end position="91"/>
    </location>
</feature>
<comment type="similarity">
    <text evidence="1">Belongs to the glycosyltransferase 90 family.</text>
</comment>
<keyword evidence="2" id="KW-0808">Transferase</keyword>
<dbReference type="AlphaFoldDB" id="A0A0W0G7N3"/>
<name>A0A0W0G7N3_MONRR</name>
<comment type="caution">
    <text evidence="5">The sequence shown here is derived from an EMBL/GenBank/DDBJ whole genome shotgun (WGS) entry which is preliminary data.</text>
</comment>
<dbReference type="GO" id="GO:0016740">
    <property type="term" value="F:transferase activity"/>
    <property type="evidence" value="ECO:0007669"/>
    <property type="project" value="UniProtKB-KW"/>
</dbReference>
<dbReference type="eggNOG" id="KOG2458">
    <property type="taxonomic scope" value="Eukaryota"/>
</dbReference>